<name>A0A6G5QQA9_CAMRE</name>
<dbReference type="EMBL" id="CP012543">
    <property type="protein sequence ID" value="QCD47774.1"/>
    <property type="molecule type" value="Genomic_DNA"/>
</dbReference>
<evidence type="ECO:0000313" key="2">
    <source>
        <dbReference type="EMBL" id="QCD47774.1"/>
    </source>
</evidence>
<keyword evidence="1" id="KW-0812">Transmembrane</keyword>
<reference evidence="2 3" key="1">
    <citation type="submission" date="2016-07" db="EMBL/GenBank/DDBJ databases">
        <title>Comparative genomics of the Campylobacter concisus group.</title>
        <authorList>
            <person name="Miller W.G."/>
            <person name="Yee E."/>
            <person name="Chapman M.H."/>
            <person name="Huynh S."/>
            <person name="Bono J.L."/>
            <person name="On S.L.W."/>
            <person name="StLeger J."/>
            <person name="Foster G."/>
            <person name="Parker C.T."/>
        </authorList>
    </citation>
    <scope>NUCLEOTIDE SEQUENCE [LARGE SCALE GENOMIC DNA]</scope>
    <source>
        <strain evidence="2 3">ATCC 33238</strain>
    </source>
</reference>
<organism evidence="2 3">
    <name type="scientific">Campylobacter rectus</name>
    <name type="common">Wolinella recta</name>
    <dbReference type="NCBI Taxonomy" id="203"/>
    <lineage>
        <taxon>Bacteria</taxon>
        <taxon>Pseudomonadati</taxon>
        <taxon>Campylobacterota</taxon>
        <taxon>Epsilonproteobacteria</taxon>
        <taxon>Campylobacterales</taxon>
        <taxon>Campylobacteraceae</taxon>
        <taxon>Campylobacter</taxon>
    </lineage>
</organism>
<proteinExistence type="predicted"/>
<keyword evidence="1" id="KW-0472">Membrane</keyword>
<sequence>MVCFWDNTVKFSKFKILFLSIVIMVAMVGIIAINEGESMEVYVVIAPDGQELKFDKNTNLLIPNNKAYKSVRTNPEYLKIQSKYLLDAREILDSSAYKDYKPSYFNPNPNDYGQTEYLSFESWYKLSFKSNSKEISPWTKKEKAYYESLKDKRDRYIYLVKRSNLKCSMIEIPDDAIGRVDERGRLTKPEYKEIYDTVERNVNTLKSRLFSGEWRVCAGILGDKRAFASATVLNNSGFKSRARQSVFLAAQLGEVDALKVLARYFSTSAYMSGSNKNLSRSLEYKALYENPPLDEYGMIPYLDEIIGSDFIMDFNRGGIAINPDGSLHREIKRLVESEGKLLDPRDIDANETTREEFVEYLKEAKDAHMDRFEIPGFPKEMTAKDISLYIDSTILESKIMSLTPPEGYPNAPYYNTPEELKRMYKSGKLDKRLNPLTPTMYKPSFPKDLKDKIEEYAKEHNIKD</sequence>
<keyword evidence="1" id="KW-1133">Transmembrane helix</keyword>
<accession>A0A6G5QQA9</accession>
<dbReference type="AlphaFoldDB" id="A0A6G5QQA9"/>
<evidence type="ECO:0000256" key="1">
    <source>
        <dbReference type="SAM" id="Phobius"/>
    </source>
</evidence>
<feature type="transmembrane region" description="Helical" evidence="1">
    <location>
        <begin position="16"/>
        <end position="33"/>
    </location>
</feature>
<evidence type="ECO:0000313" key="3">
    <source>
        <dbReference type="Proteomes" id="UP000502377"/>
    </source>
</evidence>
<protein>
    <recommendedName>
        <fullName evidence="4">Thioredoxin reductase</fullName>
    </recommendedName>
</protein>
<dbReference type="Proteomes" id="UP000502377">
    <property type="component" value="Chromosome"/>
</dbReference>
<gene>
    <name evidence="2" type="ORF">CRECT_2173</name>
</gene>
<evidence type="ECO:0008006" key="4">
    <source>
        <dbReference type="Google" id="ProtNLM"/>
    </source>
</evidence>
<dbReference type="KEGG" id="crx:CRECT_2173"/>